<evidence type="ECO:0000313" key="14">
    <source>
        <dbReference type="Proteomes" id="UP001163046"/>
    </source>
</evidence>
<evidence type="ECO:0000313" key="13">
    <source>
        <dbReference type="EMBL" id="KAJ7386671.1"/>
    </source>
</evidence>
<feature type="domain" description="Ig-like" evidence="12">
    <location>
        <begin position="138"/>
        <end position="236"/>
    </location>
</feature>
<dbReference type="PROSITE" id="PS50835">
    <property type="entry name" value="IG_LIKE"/>
    <property type="match status" value="2"/>
</dbReference>
<evidence type="ECO:0000256" key="7">
    <source>
        <dbReference type="ARBA" id="ARBA00023027"/>
    </source>
</evidence>
<keyword evidence="14" id="KW-1185">Reference proteome</keyword>
<dbReference type="Proteomes" id="UP001163046">
    <property type="component" value="Unassembled WGS sequence"/>
</dbReference>
<evidence type="ECO:0000256" key="2">
    <source>
        <dbReference type="ARBA" id="ARBA00009752"/>
    </source>
</evidence>
<dbReference type="Gene3D" id="3.40.50.10140">
    <property type="entry name" value="Toll/interleukin-1 receptor homology (TIR) domain"/>
    <property type="match status" value="1"/>
</dbReference>
<evidence type="ECO:0000256" key="5">
    <source>
        <dbReference type="ARBA" id="ARBA00022801"/>
    </source>
</evidence>
<dbReference type="OrthoDB" id="5980562at2759"/>
<evidence type="ECO:0000256" key="8">
    <source>
        <dbReference type="ARBA" id="ARBA00023136"/>
    </source>
</evidence>
<dbReference type="Pfam" id="PF13676">
    <property type="entry name" value="TIR_2"/>
    <property type="match status" value="1"/>
</dbReference>
<dbReference type="InterPro" id="IPR013783">
    <property type="entry name" value="Ig-like_fold"/>
</dbReference>
<evidence type="ECO:0000256" key="10">
    <source>
        <dbReference type="SAM" id="SignalP"/>
    </source>
</evidence>
<dbReference type="PANTHER" id="PTHR24365">
    <property type="entry name" value="TOLL-LIKE RECEPTOR"/>
    <property type="match status" value="1"/>
</dbReference>
<keyword evidence="6 9" id="KW-1133">Transmembrane helix</keyword>
<evidence type="ECO:0000259" key="11">
    <source>
        <dbReference type="PROSITE" id="PS50104"/>
    </source>
</evidence>
<feature type="chain" id="PRO_5040964909" evidence="10">
    <location>
        <begin position="37"/>
        <end position="562"/>
    </location>
</feature>
<evidence type="ECO:0000256" key="1">
    <source>
        <dbReference type="ARBA" id="ARBA00004370"/>
    </source>
</evidence>
<feature type="domain" description="Ig-like" evidence="12">
    <location>
        <begin position="244"/>
        <end position="325"/>
    </location>
</feature>
<dbReference type="SUPFAM" id="SSF52200">
    <property type="entry name" value="Toll/Interleukin receptor TIR domain"/>
    <property type="match status" value="1"/>
</dbReference>
<dbReference type="PROSITE" id="PS50104">
    <property type="entry name" value="TIR"/>
    <property type="match status" value="1"/>
</dbReference>
<dbReference type="PANTHER" id="PTHR24365:SF530">
    <property type="entry name" value="MSTPROX-RELATED"/>
    <property type="match status" value="1"/>
</dbReference>
<dbReference type="SMART" id="SM00255">
    <property type="entry name" value="TIR"/>
    <property type="match status" value="1"/>
</dbReference>
<dbReference type="Gene3D" id="2.60.40.10">
    <property type="entry name" value="Immunoglobulins"/>
    <property type="match status" value="2"/>
</dbReference>
<keyword evidence="4 10" id="KW-0732">Signal</keyword>
<comment type="caution">
    <text evidence="13">The sequence shown here is derived from an EMBL/GenBank/DDBJ whole genome shotgun (WGS) entry which is preliminary data.</text>
</comment>
<dbReference type="GO" id="GO:0007165">
    <property type="term" value="P:signal transduction"/>
    <property type="evidence" value="ECO:0007669"/>
    <property type="project" value="InterPro"/>
</dbReference>
<evidence type="ECO:0000256" key="4">
    <source>
        <dbReference type="ARBA" id="ARBA00022729"/>
    </source>
</evidence>
<dbReference type="InterPro" id="IPR007110">
    <property type="entry name" value="Ig-like_dom"/>
</dbReference>
<comment type="similarity">
    <text evidence="2">Belongs to the interleukin-1 receptor family.</text>
</comment>
<accession>A0A9W9ZRU0</accession>
<dbReference type="GO" id="GO:0005886">
    <property type="term" value="C:plasma membrane"/>
    <property type="evidence" value="ECO:0007669"/>
    <property type="project" value="TreeGrafter"/>
</dbReference>
<dbReference type="EMBL" id="MU825875">
    <property type="protein sequence ID" value="KAJ7386671.1"/>
    <property type="molecule type" value="Genomic_DNA"/>
</dbReference>
<feature type="transmembrane region" description="Helical" evidence="9">
    <location>
        <begin position="377"/>
        <end position="401"/>
    </location>
</feature>
<dbReference type="InterPro" id="IPR013151">
    <property type="entry name" value="Immunoglobulin_dom"/>
</dbReference>
<keyword evidence="7" id="KW-0520">NAD</keyword>
<feature type="domain" description="TIR" evidence="11">
    <location>
        <begin position="421"/>
        <end position="555"/>
    </location>
</feature>
<dbReference type="SMART" id="SM00409">
    <property type="entry name" value="IG"/>
    <property type="match status" value="2"/>
</dbReference>
<dbReference type="InterPro" id="IPR003599">
    <property type="entry name" value="Ig_sub"/>
</dbReference>
<dbReference type="InterPro" id="IPR036179">
    <property type="entry name" value="Ig-like_dom_sf"/>
</dbReference>
<reference evidence="13" key="1">
    <citation type="submission" date="2023-01" db="EMBL/GenBank/DDBJ databases">
        <title>Genome assembly of the deep-sea coral Lophelia pertusa.</title>
        <authorList>
            <person name="Herrera S."/>
            <person name="Cordes E."/>
        </authorList>
    </citation>
    <scope>NUCLEOTIDE SEQUENCE</scope>
    <source>
        <strain evidence="13">USNM1676648</strain>
        <tissue evidence="13">Polyp</tissue>
    </source>
</reference>
<organism evidence="13 14">
    <name type="scientific">Desmophyllum pertusum</name>
    <dbReference type="NCBI Taxonomy" id="174260"/>
    <lineage>
        <taxon>Eukaryota</taxon>
        <taxon>Metazoa</taxon>
        <taxon>Cnidaria</taxon>
        <taxon>Anthozoa</taxon>
        <taxon>Hexacorallia</taxon>
        <taxon>Scleractinia</taxon>
        <taxon>Caryophylliina</taxon>
        <taxon>Caryophylliidae</taxon>
        <taxon>Desmophyllum</taxon>
    </lineage>
</organism>
<keyword evidence="3 9" id="KW-0812">Transmembrane</keyword>
<name>A0A9W9ZRU0_9CNID</name>
<evidence type="ECO:0000256" key="9">
    <source>
        <dbReference type="SAM" id="Phobius"/>
    </source>
</evidence>
<protein>
    <submittedName>
        <fullName evidence="13">Uncharacterized protein</fullName>
    </submittedName>
</protein>
<sequence length="562" mass="63592">MENTKNRHLRKNIQLCLMKYFLVCSLSLLIIQDVSSATDVMKCEIRSSCFASSGCLHTKSMTVVPGSKIPLNCSIVTGGLVQGITWEQAKQRVEKSTGSSDLVLQQSNSTKNSEKIPCLCTNITFTRALKVIDCSDTPRIIYENTPEPELEKELECFFSGWPLPHAVSWYMNGKLITNGTDGMYHSEDKKWMKGVETIRSKLHLPPGRKKKVGLYICSANNSIPGWSSPIAETTLQIVYQCALPKRPTITDSEVLVSTFSNASLTCWIESDDNCPEELFWSLNDKQLESGEKYEIMKKNTHTECKKELILFIFNVTENDEGTYSCHWLCEYEDTTKAAIDLKVSEPPLPTATKSIITSTQLNAAWSSNPSSGSRREWLLPIIILSAGSVAILFMTFVRFCVKKKWTSSYNLPKHGLDEADIINRLFISFSSKDFGWVTDNLISILEKHSIDYSIHSRDFELGKPIVQNMADNVYCSRQVLIVLSDNYLASNFCREELHMAVQRGVDAGDSSLILVMINKLKKRQLPAALRNKNLLDFDKHKKKQYWEQKILREILEGKTLSV</sequence>
<evidence type="ECO:0000256" key="3">
    <source>
        <dbReference type="ARBA" id="ARBA00022692"/>
    </source>
</evidence>
<dbReference type="AlphaFoldDB" id="A0A9W9ZRU0"/>
<dbReference type="InterPro" id="IPR035897">
    <property type="entry name" value="Toll_tir_struct_dom_sf"/>
</dbReference>
<gene>
    <name evidence="13" type="ORF">OS493_006677</name>
</gene>
<dbReference type="CDD" id="cd00096">
    <property type="entry name" value="Ig"/>
    <property type="match status" value="1"/>
</dbReference>
<evidence type="ECO:0000259" key="12">
    <source>
        <dbReference type="PROSITE" id="PS50835"/>
    </source>
</evidence>
<dbReference type="InterPro" id="IPR000157">
    <property type="entry name" value="TIR_dom"/>
</dbReference>
<comment type="subcellular location">
    <subcellularLocation>
        <location evidence="1">Membrane</location>
    </subcellularLocation>
</comment>
<keyword evidence="5" id="KW-0378">Hydrolase</keyword>
<feature type="signal peptide" evidence="10">
    <location>
        <begin position="1"/>
        <end position="36"/>
    </location>
</feature>
<proteinExistence type="inferred from homology"/>
<dbReference type="GO" id="GO:0038023">
    <property type="term" value="F:signaling receptor activity"/>
    <property type="evidence" value="ECO:0007669"/>
    <property type="project" value="TreeGrafter"/>
</dbReference>
<dbReference type="SUPFAM" id="SSF48726">
    <property type="entry name" value="Immunoglobulin"/>
    <property type="match status" value="2"/>
</dbReference>
<keyword evidence="8 9" id="KW-0472">Membrane</keyword>
<evidence type="ECO:0000256" key="6">
    <source>
        <dbReference type="ARBA" id="ARBA00022989"/>
    </source>
</evidence>
<dbReference type="GO" id="GO:0016787">
    <property type="term" value="F:hydrolase activity"/>
    <property type="evidence" value="ECO:0007669"/>
    <property type="project" value="UniProtKB-KW"/>
</dbReference>
<dbReference type="Pfam" id="PF00047">
    <property type="entry name" value="ig"/>
    <property type="match status" value="1"/>
</dbReference>